<keyword evidence="2" id="KW-1185">Reference proteome</keyword>
<proteinExistence type="predicted"/>
<gene>
    <name evidence="1" type="ORF">EJ104_06180</name>
</gene>
<name>A0A3S0I8P0_9DEIO</name>
<sequence>MRHTCNWTDLHGAVHASFEGRSGGHRWLVALPEAAEDHLDTVLAALSALDGKGRVDLVVFGEPQAVQDAAHELLARGVLLLGEARPELADLSPRRCEPPAVQATLEGWMDEVPHGR</sequence>
<dbReference type="AlphaFoldDB" id="A0A3S0I8P0"/>
<dbReference type="EMBL" id="RXPE01000009">
    <property type="protein sequence ID" value="RTR27769.1"/>
    <property type="molecule type" value="Genomic_DNA"/>
</dbReference>
<dbReference type="Proteomes" id="UP000277766">
    <property type="component" value="Unassembled WGS sequence"/>
</dbReference>
<dbReference type="OrthoDB" id="69441at2"/>
<dbReference type="RefSeq" id="WP_126351892.1">
    <property type="nucleotide sequence ID" value="NZ_CP086380.1"/>
</dbReference>
<accession>A0A3S0I8P0</accession>
<evidence type="ECO:0000313" key="2">
    <source>
        <dbReference type="Proteomes" id="UP000277766"/>
    </source>
</evidence>
<comment type="caution">
    <text evidence="1">The sequence shown here is derived from an EMBL/GenBank/DDBJ whole genome shotgun (WGS) entry which is preliminary data.</text>
</comment>
<evidence type="ECO:0000313" key="1">
    <source>
        <dbReference type="EMBL" id="RTR27769.1"/>
    </source>
</evidence>
<organism evidence="1 2">
    <name type="scientific">Deinococcus radiophilus</name>
    <dbReference type="NCBI Taxonomy" id="32062"/>
    <lineage>
        <taxon>Bacteria</taxon>
        <taxon>Thermotogati</taxon>
        <taxon>Deinococcota</taxon>
        <taxon>Deinococci</taxon>
        <taxon>Deinococcales</taxon>
        <taxon>Deinococcaceae</taxon>
        <taxon>Deinococcus</taxon>
    </lineage>
</organism>
<protein>
    <submittedName>
        <fullName evidence="1">Uncharacterized protein</fullName>
    </submittedName>
</protein>
<reference evidence="1 2" key="1">
    <citation type="submission" date="2018-12" db="EMBL/GenBank/DDBJ databases">
        <title>Deinococcus radiophilus ATCC 27603 genome sequencing and assembly.</title>
        <authorList>
            <person name="Maclea K.S."/>
            <person name="Maynard C.R."/>
        </authorList>
    </citation>
    <scope>NUCLEOTIDE SEQUENCE [LARGE SCALE GENOMIC DNA]</scope>
    <source>
        <strain evidence="1 2">ATCC 27603</strain>
    </source>
</reference>